<feature type="chain" id="PRO_5010377741" evidence="1">
    <location>
        <begin position="22"/>
        <end position="413"/>
    </location>
</feature>
<feature type="domain" description="SGNH hydrolase-type esterase" evidence="2">
    <location>
        <begin position="205"/>
        <end position="398"/>
    </location>
</feature>
<sequence>MRVRSLFISIAALLSALGSYAQIVKPPQWVGSWAASQQIPTDMNIAPKGQLEAATLRQIVHLSLGGEEIRLRLSNVFGTSSLGLMSVHVARPVSASGAVIDFATDRVVTFDRGHTSVIIPSGAEYLSDPVPFHAAALSDIAITITYDQEPATQTAHPGSRSTSYVLHGVDASTAEMEGAAHFDRWYQIAGVDVPAPTGAASIVTFGDSITDGHGATTNGNDRWPDDLAVRLQSDPALRNLGVLNAGLGGNRVLVDGSGPNALARFSRDVLVQPGAKYVVVFEGVNDLGMTARLQEFSPRAHDALVASILGAYQQMIDLAHDRGLRIYGATITPFLGFDFYHPNAANEADRQKINAWIRAAGHFDAVIDFDKVIADPADPTRLLPKFDSGDHLHPSASGFHAMADSISLDLFRR</sequence>
<dbReference type="Proteomes" id="UP000182409">
    <property type="component" value="Unassembled WGS sequence"/>
</dbReference>
<evidence type="ECO:0000313" key="4">
    <source>
        <dbReference type="Proteomes" id="UP000182409"/>
    </source>
</evidence>
<reference evidence="3 4" key="1">
    <citation type="submission" date="2016-10" db="EMBL/GenBank/DDBJ databases">
        <authorList>
            <person name="de Groot N.N."/>
        </authorList>
    </citation>
    <scope>NUCLEOTIDE SEQUENCE [LARGE SCALE GENOMIC DNA]</scope>
    <source>
        <strain evidence="3 4">AB35.6</strain>
    </source>
</reference>
<accession>A0A1H4NZU8</accession>
<dbReference type="PANTHER" id="PTHR43784">
    <property type="entry name" value="GDSL-LIKE LIPASE/ACYLHYDROLASE, PUTATIVE (AFU_ORTHOLOGUE AFUA_2G00820)-RELATED"/>
    <property type="match status" value="1"/>
</dbReference>
<dbReference type="InterPro" id="IPR036514">
    <property type="entry name" value="SGNH_hydro_sf"/>
</dbReference>
<evidence type="ECO:0000256" key="1">
    <source>
        <dbReference type="SAM" id="SignalP"/>
    </source>
</evidence>
<dbReference type="EMBL" id="FNSD01000001">
    <property type="protein sequence ID" value="SEC00751.1"/>
    <property type="molecule type" value="Genomic_DNA"/>
</dbReference>
<keyword evidence="1" id="KW-0732">Signal</keyword>
<dbReference type="OrthoDB" id="1828825at2"/>
<dbReference type="Gene3D" id="3.40.50.1110">
    <property type="entry name" value="SGNH hydrolase"/>
    <property type="match status" value="1"/>
</dbReference>
<evidence type="ECO:0000313" key="3">
    <source>
        <dbReference type="EMBL" id="SEC00751.1"/>
    </source>
</evidence>
<dbReference type="SUPFAM" id="SSF52266">
    <property type="entry name" value="SGNH hydrolase"/>
    <property type="match status" value="1"/>
</dbReference>
<organism evidence="3 4">
    <name type="scientific">Terriglobus roseus</name>
    <dbReference type="NCBI Taxonomy" id="392734"/>
    <lineage>
        <taxon>Bacteria</taxon>
        <taxon>Pseudomonadati</taxon>
        <taxon>Acidobacteriota</taxon>
        <taxon>Terriglobia</taxon>
        <taxon>Terriglobales</taxon>
        <taxon>Acidobacteriaceae</taxon>
        <taxon>Terriglobus</taxon>
    </lineage>
</organism>
<protein>
    <submittedName>
        <fullName evidence="3">Lysophospholipase L1</fullName>
    </submittedName>
</protein>
<feature type="signal peptide" evidence="1">
    <location>
        <begin position="1"/>
        <end position="21"/>
    </location>
</feature>
<dbReference type="GO" id="GO:0016788">
    <property type="term" value="F:hydrolase activity, acting on ester bonds"/>
    <property type="evidence" value="ECO:0007669"/>
    <property type="project" value="UniProtKB-ARBA"/>
</dbReference>
<dbReference type="RefSeq" id="WP_074654278.1">
    <property type="nucleotide sequence ID" value="NZ_FNSD01000001.1"/>
</dbReference>
<evidence type="ECO:0000259" key="2">
    <source>
        <dbReference type="Pfam" id="PF13472"/>
    </source>
</evidence>
<dbReference type="Pfam" id="PF13472">
    <property type="entry name" value="Lipase_GDSL_2"/>
    <property type="match status" value="1"/>
</dbReference>
<dbReference type="PANTHER" id="PTHR43784:SF2">
    <property type="entry name" value="GDSL-LIKE LIPASE_ACYLHYDROLASE, PUTATIVE (AFU_ORTHOLOGUE AFUA_2G00820)-RELATED"/>
    <property type="match status" value="1"/>
</dbReference>
<gene>
    <name evidence="3" type="ORF">SAMN05443244_2411</name>
</gene>
<proteinExistence type="predicted"/>
<dbReference type="CDD" id="cd01830">
    <property type="entry name" value="XynE_like"/>
    <property type="match status" value="1"/>
</dbReference>
<dbReference type="InterPro" id="IPR013830">
    <property type="entry name" value="SGNH_hydro"/>
</dbReference>
<dbReference type="InterPro" id="IPR053140">
    <property type="entry name" value="GDSL_Rv0518-like"/>
</dbReference>
<dbReference type="AlphaFoldDB" id="A0A1H4NZU8"/>
<name>A0A1H4NZU8_9BACT</name>